<feature type="domain" description="Major facilitator superfamily (MFS) profile" evidence="7">
    <location>
        <begin position="1"/>
        <end position="235"/>
    </location>
</feature>
<comment type="caution">
    <text evidence="8">The sequence shown here is derived from an EMBL/GenBank/DDBJ whole genome shotgun (WGS) entry which is preliminary data.</text>
</comment>
<evidence type="ECO:0000256" key="6">
    <source>
        <dbReference type="SAM" id="Phobius"/>
    </source>
</evidence>
<dbReference type="Pfam" id="PF07690">
    <property type="entry name" value="MFS_1"/>
    <property type="match status" value="1"/>
</dbReference>
<evidence type="ECO:0000259" key="7">
    <source>
        <dbReference type="PROSITE" id="PS50850"/>
    </source>
</evidence>
<evidence type="ECO:0000313" key="8">
    <source>
        <dbReference type="EMBL" id="KAH1892127.1"/>
    </source>
</evidence>
<dbReference type="Proteomes" id="UP000813423">
    <property type="component" value="Unassembled WGS sequence"/>
</dbReference>
<feature type="transmembrane region" description="Helical" evidence="6">
    <location>
        <begin position="128"/>
        <end position="145"/>
    </location>
</feature>
<feature type="transmembrane region" description="Helical" evidence="6">
    <location>
        <begin position="6"/>
        <end position="29"/>
    </location>
</feature>
<dbReference type="GO" id="GO:0016020">
    <property type="term" value="C:membrane"/>
    <property type="evidence" value="ECO:0007669"/>
    <property type="project" value="UniProtKB-SubCell"/>
</dbReference>
<sequence length="235" mass="24644">MNGTAWVSILLAVHGAGIAVGSPICACWADRSATRRWPYLASLLGLVGATLILSFSESVSLFVVGRLLQGLSGAVAWTVPLAIITDRVGVTQVGPYLGYMTLGRSAGMSAGPIFGGLVFLYWGYFRTYVTAFIILGIDIALRLLLVQGPQLTPSKKVYGLTNVMFALGFVAGPLGAGFVYRKFGWAATVLLLALVTVISSVPTMLWLGRTGTKEGTNATAAVGAVIAVKDETQVV</sequence>
<dbReference type="PROSITE" id="PS50850">
    <property type="entry name" value="MFS"/>
    <property type="match status" value="1"/>
</dbReference>
<dbReference type="Gene3D" id="1.20.1250.20">
    <property type="entry name" value="MFS general substrate transporter like domains"/>
    <property type="match status" value="2"/>
</dbReference>
<accession>A0A9P8NAM6</accession>
<dbReference type="InterPro" id="IPR020846">
    <property type="entry name" value="MFS_dom"/>
</dbReference>
<dbReference type="AlphaFoldDB" id="A0A9P8NAM6"/>
<keyword evidence="3 6" id="KW-0812">Transmembrane</keyword>
<name>A0A9P8NAM6_ASPFM</name>
<evidence type="ECO:0000256" key="3">
    <source>
        <dbReference type="ARBA" id="ARBA00022692"/>
    </source>
</evidence>
<evidence type="ECO:0000313" key="9">
    <source>
        <dbReference type="Proteomes" id="UP000813423"/>
    </source>
</evidence>
<dbReference type="GO" id="GO:0022857">
    <property type="term" value="F:transmembrane transporter activity"/>
    <property type="evidence" value="ECO:0007669"/>
    <property type="project" value="InterPro"/>
</dbReference>
<dbReference type="PANTHER" id="PTHR23506">
    <property type="entry name" value="GH10249P"/>
    <property type="match status" value="1"/>
</dbReference>
<feature type="transmembrane region" description="Helical" evidence="6">
    <location>
        <begin position="36"/>
        <end position="55"/>
    </location>
</feature>
<organism evidence="8 9">
    <name type="scientific">Aspergillus fumigatus</name>
    <name type="common">Neosartorya fumigata</name>
    <dbReference type="NCBI Taxonomy" id="746128"/>
    <lineage>
        <taxon>Eukaryota</taxon>
        <taxon>Fungi</taxon>
        <taxon>Dikarya</taxon>
        <taxon>Ascomycota</taxon>
        <taxon>Pezizomycotina</taxon>
        <taxon>Eurotiomycetes</taxon>
        <taxon>Eurotiomycetidae</taxon>
        <taxon>Eurotiales</taxon>
        <taxon>Aspergillaceae</taxon>
        <taxon>Aspergillus</taxon>
        <taxon>Aspergillus subgen. Fumigati</taxon>
    </lineage>
</organism>
<evidence type="ECO:0000256" key="4">
    <source>
        <dbReference type="ARBA" id="ARBA00022989"/>
    </source>
</evidence>
<evidence type="ECO:0000256" key="5">
    <source>
        <dbReference type="ARBA" id="ARBA00023136"/>
    </source>
</evidence>
<feature type="transmembrane region" description="Helical" evidence="6">
    <location>
        <begin position="185"/>
        <end position="207"/>
    </location>
</feature>
<proteinExistence type="predicted"/>
<keyword evidence="5 6" id="KW-0472">Membrane</keyword>
<feature type="transmembrane region" description="Helical" evidence="6">
    <location>
        <begin position="157"/>
        <end position="179"/>
    </location>
</feature>
<dbReference type="InterPro" id="IPR050930">
    <property type="entry name" value="MFS_Vesicular_Transporter"/>
</dbReference>
<protein>
    <recommendedName>
        <fullName evidence="7">Major facilitator superfamily (MFS) profile domain-containing protein</fullName>
    </recommendedName>
</protein>
<reference evidence="8" key="1">
    <citation type="submission" date="2021-08" db="EMBL/GenBank/DDBJ databases">
        <title>Global Aspergillus fumigatus from environmental and clinical sources.</title>
        <authorList>
            <person name="Barber A."/>
            <person name="Sae-Ong T."/>
        </authorList>
    </citation>
    <scope>NUCLEOTIDE SEQUENCE</scope>
    <source>
        <strain evidence="8">NRZ-2016-071</strain>
    </source>
</reference>
<comment type="subcellular location">
    <subcellularLocation>
        <location evidence="1">Membrane</location>
        <topology evidence="1">Multi-pass membrane protein</topology>
    </subcellularLocation>
</comment>
<evidence type="ECO:0000256" key="1">
    <source>
        <dbReference type="ARBA" id="ARBA00004141"/>
    </source>
</evidence>
<evidence type="ECO:0000256" key="2">
    <source>
        <dbReference type="ARBA" id="ARBA00022448"/>
    </source>
</evidence>
<gene>
    <name evidence="8" type="ORF">KXV57_004291</name>
</gene>
<dbReference type="EMBL" id="JAIBSC010000269">
    <property type="protein sequence ID" value="KAH1892127.1"/>
    <property type="molecule type" value="Genomic_DNA"/>
</dbReference>
<dbReference type="SUPFAM" id="SSF103473">
    <property type="entry name" value="MFS general substrate transporter"/>
    <property type="match status" value="2"/>
</dbReference>
<keyword evidence="4 6" id="KW-1133">Transmembrane helix</keyword>
<dbReference type="InterPro" id="IPR036259">
    <property type="entry name" value="MFS_trans_sf"/>
</dbReference>
<dbReference type="InterPro" id="IPR011701">
    <property type="entry name" value="MFS"/>
</dbReference>
<dbReference type="PANTHER" id="PTHR23506:SF23">
    <property type="entry name" value="GH10249P"/>
    <property type="match status" value="1"/>
</dbReference>
<keyword evidence="2" id="KW-0813">Transport</keyword>